<proteinExistence type="predicted"/>
<feature type="region of interest" description="Disordered" evidence="1">
    <location>
        <begin position="1"/>
        <end position="24"/>
    </location>
</feature>
<protein>
    <submittedName>
        <fullName evidence="2">Uncharacterized protein</fullName>
    </submittedName>
</protein>
<dbReference type="Proteomes" id="UP000626656">
    <property type="component" value="Unassembled WGS sequence"/>
</dbReference>
<evidence type="ECO:0000256" key="1">
    <source>
        <dbReference type="SAM" id="MobiDB-lite"/>
    </source>
</evidence>
<sequence length="39" mass="4731">MNSSTKRKKTKERDNKNNDCNQTWLQKAKQHNILQFLQL</sequence>
<organism evidence="2 3">
    <name type="scientific">Bathymodiolus thermophilus thioautotrophic gill symbiont</name>
    <dbReference type="NCBI Taxonomy" id="2360"/>
    <lineage>
        <taxon>Bacteria</taxon>
        <taxon>Pseudomonadati</taxon>
        <taxon>Pseudomonadota</taxon>
        <taxon>Gammaproteobacteria</taxon>
        <taxon>sulfur-oxidizing symbionts</taxon>
    </lineage>
</organism>
<accession>A0ABM8M5L6</accession>
<reference evidence="2 3" key="1">
    <citation type="submission" date="2020-05" db="EMBL/GenBank/DDBJ databases">
        <authorList>
            <person name="Petersen J."/>
            <person name="Sayavedra L."/>
        </authorList>
    </citation>
    <scope>NUCLEOTIDE SEQUENCE [LARGE SCALE GENOMIC DNA]</scope>
    <source>
        <strain evidence="2">B azoricus SOX ET2 1586I</strain>
    </source>
</reference>
<name>A0ABM8M5L6_9GAMM</name>
<gene>
    <name evidence="2" type="ORF">AZO1586I_347</name>
</gene>
<comment type="caution">
    <text evidence="2">The sequence shown here is derived from an EMBL/GenBank/DDBJ whole genome shotgun (WGS) entry which is preliminary data.</text>
</comment>
<feature type="compositionally biased region" description="Basic residues" evidence="1">
    <location>
        <begin position="1"/>
        <end position="10"/>
    </location>
</feature>
<dbReference type="EMBL" id="CAHJWF010000085">
    <property type="protein sequence ID" value="CAB5498509.1"/>
    <property type="molecule type" value="Genomic_DNA"/>
</dbReference>
<evidence type="ECO:0000313" key="3">
    <source>
        <dbReference type="Proteomes" id="UP000626656"/>
    </source>
</evidence>
<evidence type="ECO:0000313" key="2">
    <source>
        <dbReference type="EMBL" id="CAB5498509.1"/>
    </source>
</evidence>
<keyword evidence="3" id="KW-1185">Reference proteome</keyword>